<accession>F2D7Q7</accession>
<keyword evidence="1" id="KW-1133">Transmembrane helix</keyword>
<organism evidence="2">
    <name type="scientific">Hordeum vulgare subsp. vulgare</name>
    <name type="common">Domesticated barley</name>
    <dbReference type="NCBI Taxonomy" id="112509"/>
    <lineage>
        <taxon>Eukaryota</taxon>
        <taxon>Viridiplantae</taxon>
        <taxon>Streptophyta</taxon>
        <taxon>Embryophyta</taxon>
        <taxon>Tracheophyta</taxon>
        <taxon>Spermatophyta</taxon>
        <taxon>Magnoliopsida</taxon>
        <taxon>Liliopsida</taxon>
        <taxon>Poales</taxon>
        <taxon>Poaceae</taxon>
        <taxon>BOP clade</taxon>
        <taxon>Pooideae</taxon>
        <taxon>Triticodae</taxon>
        <taxon>Triticeae</taxon>
        <taxon>Hordeinae</taxon>
        <taxon>Hordeum</taxon>
    </lineage>
</organism>
<dbReference type="AlphaFoldDB" id="F2D7Q7"/>
<evidence type="ECO:0000256" key="1">
    <source>
        <dbReference type="SAM" id="Phobius"/>
    </source>
</evidence>
<dbReference type="EMBL" id="AK359919">
    <property type="protein sequence ID" value="BAJ91128.1"/>
    <property type="molecule type" value="mRNA"/>
</dbReference>
<reference evidence="2" key="1">
    <citation type="journal article" date="2011" name="Plant Physiol.">
        <title>Comprehensive sequence analysis of 24,783 barley full-length cDNAs derived from 12 clone libraries.</title>
        <authorList>
            <person name="Matsumoto T."/>
            <person name="Tanaka T."/>
            <person name="Sakai H."/>
            <person name="Amano N."/>
            <person name="Kanamori H."/>
            <person name="Kurita K."/>
            <person name="Kikuta A."/>
            <person name="Kamiya K."/>
            <person name="Yamamoto M."/>
            <person name="Ikawa H."/>
            <person name="Fujii N."/>
            <person name="Hori K."/>
            <person name="Itoh T."/>
            <person name="Sato K."/>
        </authorList>
    </citation>
    <scope>NUCLEOTIDE SEQUENCE</scope>
</reference>
<keyword evidence="1" id="KW-0472">Membrane</keyword>
<name>F2D7Q7_HORVV</name>
<proteinExistence type="evidence at transcript level"/>
<feature type="transmembrane region" description="Helical" evidence="1">
    <location>
        <begin position="42"/>
        <end position="60"/>
    </location>
</feature>
<keyword evidence="1" id="KW-0812">Transmembrane</keyword>
<protein>
    <submittedName>
        <fullName evidence="2">Predicted protein</fullName>
    </submittedName>
</protein>
<sequence>MCPCPCVAAAEIALAQRTPVPLRSLELAPVFGSLATVTTPTGYGQAILTIAFYMFIYQALQVLH</sequence>
<evidence type="ECO:0000313" key="2">
    <source>
        <dbReference type="EMBL" id="BAJ91128.1"/>
    </source>
</evidence>